<dbReference type="Proteomes" id="UP000001396">
    <property type="component" value="Unassembled WGS sequence"/>
</dbReference>
<protein>
    <submittedName>
        <fullName evidence="1">Uncharacterized protein</fullName>
    </submittedName>
</protein>
<name>D3B3K1_HETP5</name>
<comment type="caution">
    <text evidence="1">The sequence shown here is derived from an EMBL/GenBank/DDBJ whole genome shotgun (WGS) entry which is preliminary data.</text>
</comment>
<organism evidence="1 2">
    <name type="scientific">Heterostelium pallidum (strain ATCC 26659 / Pp 5 / PN500)</name>
    <name type="common">Cellular slime mold</name>
    <name type="synonym">Polysphondylium pallidum</name>
    <dbReference type="NCBI Taxonomy" id="670386"/>
    <lineage>
        <taxon>Eukaryota</taxon>
        <taxon>Amoebozoa</taxon>
        <taxon>Evosea</taxon>
        <taxon>Eumycetozoa</taxon>
        <taxon>Dictyostelia</taxon>
        <taxon>Acytosteliales</taxon>
        <taxon>Acytosteliaceae</taxon>
        <taxon>Heterostelium</taxon>
    </lineage>
</organism>
<dbReference type="AlphaFoldDB" id="D3B3K1"/>
<evidence type="ECO:0000313" key="1">
    <source>
        <dbReference type="EMBL" id="EFA83899.1"/>
    </source>
</evidence>
<dbReference type="GeneID" id="31358492"/>
<evidence type="ECO:0000313" key="2">
    <source>
        <dbReference type="Proteomes" id="UP000001396"/>
    </source>
</evidence>
<sequence length="1084" mass="125453">MIIIFIFVSRLPFKLINDTDTDCINLHHFDHDQTYLKLLVDIIQKSLLKDDKIDHEIKEKLVGYTIKTLSMIRLSLVGEEPAKVKLSVIKEYLEVKLSNKSAVPSIFDVAETMLTANNFEYETYDTMGILDQLVPLFSNQPAIIDRFRLIYAPLLFKIIIYTSNCQIYDSLSFPLGRVQFQALCNEWVVSDTEKVKILSFNSEQRSLAKFMYILSQCDLSATSSQLINDHFAKIAELIPVSLKLIAGYHQSSGPLLNDFGEVFRHFMGMILSSDNEPVLNQLIQTMKDMIEDDPKLFDLLYPLINDRLSGHDSYFKRYFKDIRVRYSVKNILIKKQESKFGALLDIYQNYINGIIKLMTFTSDSFVLVEGLFGYFKVYYDQTKAKSKTDDGCYNVLAILIHTLLLRSNSVVDIVVTDTIVDLFIYAYESHACSQQQKDIFNFLVIFMTKSDDDKHMPFITKYSQKLQLLFNNISNFNNHNIKLTISRNLSFLNQCISSGAVVVDDRIVTIILDNVRDAFAAPYQKIVPLAKFLDMLPDAHRHWNKYRGPTLQYRNINSNINLMTAEDQTLYSLHNKLNDAEKKLLRTKLNSSIVTYLRRELPINVPSSHFTKSADFVGIQFFKDKAIVDPLEKVSSQSCVDGCELPELSKVIWAEILFNLFSDATTSTKWKIRTLPMVSTSILSNNPMKSVEIRSKLTHIGSKFCLFKNPPLHLIDYEIAHIPTKFHPQCINSLQALTQTFDTYTNNHVNSYTFDMFETDDYQDLSYHETFIHYLDCCPSLNSIHFKHFVSNKHIMELYSKFVRDNTKVDHLVRRYNRFKYFNVPILNDSNDYDQTFQYYDDFQEDDDFSVDEESKEHILSTFIQNYILQQKEKKISSVTFESNSIDANFMPQCLHLLNEIKESNQLDIMVDLTITVPHQTSHINTKLLSLIRSLSVTSSRINIVGCHFTNLSKLAITAILPNRDYSGLLQQVFRGNKSLKHLVLEGQIECNLSLYIPNNPGHTLETLELIYHDEISKINKFQIASKQSKLYFEEIFVKLNKDENKSIVNLVVAAKVENQKCQVKYEEVLFTFLEFNPLYSTDY</sequence>
<gene>
    <name evidence="1" type="ORF">PPL_02969</name>
</gene>
<proteinExistence type="predicted"/>
<dbReference type="EMBL" id="ADBJ01000010">
    <property type="protein sequence ID" value="EFA83899.1"/>
    <property type="molecule type" value="Genomic_DNA"/>
</dbReference>
<keyword evidence="2" id="KW-1185">Reference proteome</keyword>
<dbReference type="RefSeq" id="XP_020436016.1">
    <property type="nucleotide sequence ID" value="XM_020573944.1"/>
</dbReference>
<accession>D3B3K1</accession>
<reference evidence="1 2" key="1">
    <citation type="journal article" date="2011" name="Genome Res.">
        <title>Phylogeny-wide analysis of social amoeba genomes highlights ancient origins for complex intercellular communication.</title>
        <authorList>
            <person name="Heidel A.J."/>
            <person name="Lawal H.M."/>
            <person name="Felder M."/>
            <person name="Schilde C."/>
            <person name="Helps N.R."/>
            <person name="Tunggal B."/>
            <person name="Rivero F."/>
            <person name="John U."/>
            <person name="Schleicher M."/>
            <person name="Eichinger L."/>
            <person name="Platzer M."/>
            <person name="Noegel A.A."/>
            <person name="Schaap P."/>
            <person name="Gloeckner G."/>
        </authorList>
    </citation>
    <scope>NUCLEOTIDE SEQUENCE [LARGE SCALE GENOMIC DNA]</scope>
    <source>
        <strain evidence="2">ATCC 26659 / Pp 5 / PN500</strain>
    </source>
</reference>
<dbReference type="InParanoid" id="D3B3K1"/>